<evidence type="ECO:0000256" key="5">
    <source>
        <dbReference type="ARBA" id="ARBA00022917"/>
    </source>
</evidence>
<keyword evidence="11" id="KW-1185">Reference proteome</keyword>
<name>A0A1H3T0B6_9BACI</name>
<dbReference type="PANTHER" id="PTHR32328">
    <property type="entry name" value="L-SERYL-TRNA(SEC) SELENIUM TRANSFERASE"/>
    <property type="match status" value="1"/>
</dbReference>
<evidence type="ECO:0000256" key="7">
    <source>
        <dbReference type="ARBA" id="ARBA00044507"/>
    </source>
</evidence>
<dbReference type="GO" id="GO:0004125">
    <property type="term" value="F:L-seryl-tRNA(Sec) selenium transferase activity"/>
    <property type="evidence" value="ECO:0007669"/>
    <property type="project" value="UniProtKB-UniRule"/>
</dbReference>
<comment type="cofactor">
    <cofactor evidence="1 8 9">
        <name>pyridoxal 5'-phosphate</name>
        <dbReference type="ChEBI" id="CHEBI:597326"/>
    </cofactor>
</comment>
<dbReference type="UniPathway" id="UPA00906">
    <property type="reaction ID" value="UER00896"/>
</dbReference>
<evidence type="ECO:0000256" key="6">
    <source>
        <dbReference type="ARBA" id="ARBA00023266"/>
    </source>
</evidence>
<dbReference type="InterPro" id="IPR015424">
    <property type="entry name" value="PyrdxlP-dep_Trfase"/>
</dbReference>
<evidence type="ECO:0000313" key="10">
    <source>
        <dbReference type="EMBL" id="SDZ43261.1"/>
    </source>
</evidence>
<evidence type="ECO:0000256" key="8">
    <source>
        <dbReference type="HAMAP-Rule" id="MF_00423"/>
    </source>
</evidence>
<dbReference type="InterPro" id="IPR015421">
    <property type="entry name" value="PyrdxlP-dep_Trfase_major"/>
</dbReference>
<accession>A0A1H3T0B6</accession>
<dbReference type="HAMAP" id="MF_00423">
    <property type="entry name" value="SelA"/>
    <property type="match status" value="1"/>
</dbReference>
<dbReference type="PANTHER" id="PTHR32328:SF0">
    <property type="entry name" value="L-SERYL-TRNA(SEC) SELENIUM TRANSFERASE"/>
    <property type="match status" value="1"/>
</dbReference>
<dbReference type="Proteomes" id="UP000198935">
    <property type="component" value="Unassembled WGS sequence"/>
</dbReference>
<dbReference type="GO" id="GO:0001717">
    <property type="term" value="P:conversion of seryl-tRNAsec to selenocys-tRNAsec"/>
    <property type="evidence" value="ECO:0007669"/>
    <property type="project" value="UniProtKB-UniRule"/>
</dbReference>
<dbReference type="STRING" id="1503961.SAMN05421736_112147"/>
<keyword evidence="4 8" id="KW-0663">Pyridoxal phosphate</keyword>
<proteinExistence type="inferred from homology"/>
<organism evidence="10 11">
    <name type="scientific">Evansella caseinilytica</name>
    <dbReference type="NCBI Taxonomy" id="1503961"/>
    <lineage>
        <taxon>Bacteria</taxon>
        <taxon>Bacillati</taxon>
        <taxon>Bacillota</taxon>
        <taxon>Bacilli</taxon>
        <taxon>Bacillales</taxon>
        <taxon>Bacillaceae</taxon>
        <taxon>Evansella</taxon>
    </lineage>
</organism>
<dbReference type="OrthoDB" id="9787096at2"/>
<feature type="modified residue" description="N6-(pyridoxal phosphate)lysine" evidence="8 9">
    <location>
        <position position="306"/>
    </location>
</feature>
<dbReference type="Gene3D" id="3.40.640.10">
    <property type="entry name" value="Type I PLP-dependent aspartate aminotransferase-like (Major domain)"/>
    <property type="match status" value="1"/>
</dbReference>
<comment type="catalytic activity">
    <reaction evidence="8">
        <text>L-seryl-tRNA(Sec) + selenophosphate + H(+) = L-selenocysteinyl-tRNA(Sec) + phosphate</text>
        <dbReference type="Rhea" id="RHEA:22728"/>
        <dbReference type="Rhea" id="RHEA-COMP:9742"/>
        <dbReference type="Rhea" id="RHEA-COMP:9743"/>
        <dbReference type="ChEBI" id="CHEBI:15378"/>
        <dbReference type="ChEBI" id="CHEBI:16144"/>
        <dbReference type="ChEBI" id="CHEBI:43474"/>
        <dbReference type="ChEBI" id="CHEBI:78533"/>
        <dbReference type="ChEBI" id="CHEBI:78573"/>
        <dbReference type="EC" id="2.9.1.1"/>
    </reaction>
</comment>
<dbReference type="AlphaFoldDB" id="A0A1H3T0B6"/>
<evidence type="ECO:0000313" key="11">
    <source>
        <dbReference type="Proteomes" id="UP000198935"/>
    </source>
</evidence>
<keyword evidence="3 8" id="KW-0808">Transferase</keyword>
<dbReference type="SUPFAM" id="SSF53383">
    <property type="entry name" value="PLP-dependent transferases"/>
    <property type="match status" value="1"/>
</dbReference>
<dbReference type="EMBL" id="FNPI01000012">
    <property type="protein sequence ID" value="SDZ43261.1"/>
    <property type="molecule type" value="Genomic_DNA"/>
</dbReference>
<keyword evidence="6 8" id="KW-0711">Selenium</keyword>
<comment type="subcellular location">
    <subcellularLocation>
        <location evidence="8">Cytoplasm</location>
    </subcellularLocation>
</comment>
<evidence type="ECO:0000256" key="1">
    <source>
        <dbReference type="ARBA" id="ARBA00001933"/>
    </source>
</evidence>
<evidence type="ECO:0000256" key="9">
    <source>
        <dbReference type="PIRSR" id="PIRSR618319-50"/>
    </source>
</evidence>
<dbReference type="EC" id="2.9.1.1" evidence="8"/>
<dbReference type="Pfam" id="PF03841">
    <property type="entry name" value="SelA"/>
    <property type="match status" value="1"/>
</dbReference>
<protein>
    <recommendedName>
        <fullName evidence="8">L-seryl-tRNA(Sec) selenium transferase</fullName>
        <ecNumber evidence="8">2.9.1.1</ecNumber>
    </recommendedName>
    <alternativeName>
        <fullName evidence="8">Selenocysteine synthase</fullName>
        <shortName evidence="8">Sec synthase</shortName>
    </alternativeName>
    <alternativeName>
        <fullName evidence="8">Selenocysteinyl-tRNA(Sec) synthase</fullName>
    </alternativeName>
</protein>
<comment type="pathway">
    <text evidence="8">Aminoacyl-tRNA biosynthesis; selenocysteinyl-tRNA(Sec) biosynthesis; selenocysteinyl-tRNA(Sec) from L-seryl-tRNA(Sec) (bacterial route): step 1/1.</text>
</comment>
<gene>
    <name evidence="8" type="primary">selA</name>
    <name evidence="10" type="ORF">SAMN05421736_112147</name>
</gene>
<comment type="function">
    <text evidence="8">Converts seryl-tRNA(Sec) to selenocysteinyl-tRNA(Sec) required for selenoprotein biosynthesis.</text>
</comment>
<dbReference type="GO" id="GO:0001514">
    <property type="term" value="P:selenocysteine incorporation"/>
    <property type="evidence" value="ECO:0007669"/>
    <property type="project" value="UniProtKB-UniRule"/>
</dbReference>
<evidence type="ECO:0000256" key="4">
    <source>
        <dbReference type="ARBA" id="ARBA00022898"/>
    </source>
</evidence>
<sequence length="474" mass="52325">MTNALRQLPAVNELLQTARVTALIHGKSIPHLTIKAWIQAELLAFRKALLNEITDYLDWTRSDFSHAVIQALEKKAGLFFPYRLHRVLNGTGTILHTNLGRARLSEEAVQRVVETAKHYSTLEYDIQKESRGSRHDVIEELLTTATGGEAAMVVNNNAAAVYFILRCLGQGKEVIVSRGELIEIGGSFRISTIMEESGAQLVEVGTTNKTHPYDYANAITDNTRILMKVHTSNFKTVGFTKEVTAAELKALAETYSAKKADTQEIFVYEDLGSGSLYPFCHAGIGEEPAVKEALRYADVVSFSGDKLLGGPQAGIIAGKKQWVDILKKHPLARVLRVDKMTLAALEATLQSYVHGEKNEREIPVVRDVLLTKEQVMEKAARFLNEAEGLSGKWRLTLREDVSKVGGGTMPLVELPTAGVLLAHSDYSSEALKKALHFARTPVITRIVSGQVYIDFRTIADDEIPMLVESLTTLE</sequence>
<dbReference type="NCBIfam" id="TIGR00474">
    <property type="entry name" value="selA"/>
    <property type="match status" value="1"/>
</dbReference>
<dbReference type="InterPro" id="IPR018319">
    <property type="entry name" value="SelA-like"/>
</dbReference>
<reference evidence="11" key="1">
    <citation type="submission" date="2016-10" db="EMBL/GenBank/DDBJ databases">
        <authorList>
            <person name="Varghese N."/>
            <person name="Submissions S."/>
        </authorList>
    </citation>
    <scope>NUCLEOTIDE SEQUENCE [LARGE SCALE GENOMIC DNA]</scope>
    <source>
        <strain evidence="11">SP</strain>
    </source>
</reference>
<comment type="similarity">
    <text evidence="7 8">Belongs to the SelA family.</text>
</comment>
<dbReference type="Gene3D" id="3.90.1150.180">
    <property type="match status" value="1"/>
</dbReference>
<evidence type="ECO:0000256" key="3">
    <source>
        <dbReference type="ARBA" id="ARBA00022679"/>
    </source>
</evidence>
<keyword evidence="2 8" id="KW-0963">Cytoplasm</keyword>
<keyword evidence="5 8" id="KW-0648">Protein biosynthesis</keyword>
<evidence type="ECO:0000256" key="2">
    <source>
        <dbReference type="ARBA" id="ARBA00022490"/>
    </source>
</evidence>
<dbReference type="GO" id="GO:0005737">
    <property type="term" value="C:cytoplasm"/>
    <property type="evidence" value="ECO:0007669"/>
    <property type="project" value="UniProtKB-SubCell"/>
</dbReference>
<dbReference type="InterPro" id="IPR004534">
    <property type="entry name" value="SelA_trans"/>
</dbReference>